<dbReference type="Proteomes" id="UP001501844">
    <property type="component" value="Unassembled WGS sequence"/>
</dbReference>
<evidence type="ECO:0000256" key="7">
    <source>
        <dbReference type="SAM" id="Phobius"/>
    </source>
</evidence>
<evidence type="ECO:0000259" key="9">
    <source>
        <dbReference type="PROSITE" id="PS51007"/>
    </source>
</evidence>
<keyword evidence="7" id="KW-0812">Transmembrane</keyword>
<organism evidence="10 11">
    <name type="scientific">Nibribacter koreensis</name>
    <dbReference type="NCBI Taxonomy" id="1084519"/>
    <lineage>
        <taxon>Bacteria</taxon>
        <taxon>Pseudomonadati</taxon>
        <taxon>Bacteroidota</taxon>
        <taxon>Cytophagia</taxon>
        <taxon>Cytophagales</taxon>
        <taxon>Hymenobacteraceae</taxon>
        <taxon>Nibribacter</taxon>
    </lineage>
</organism>
<dbReference type="PANTHER" id="PTHR33751:SF1">
    <property type="entry name" value="CBB3-TYPE CYTOCHROME C OXIDASE SUBUNIT FIXP"/>
    <property type="match status" value="1"/>
</dbReference>
<reference evidence="11" key="1">
    <citation type="journal article" date="2019" name="Int. J. Syst. Evol. Microbiol.">
        <title>The Global Catalogue of Microorganisms (GCM) 10K type strain sequencing project: providing services to taxonomists for standard genome sequencing and annotation.</title>
        <authorList>
            <consortium name="The Broad Institute Genomics Platform"/>
            <consortium name="The Broad Institute Genome Sequencing Center for Infectious Disease"/>
            <person name="Wu L."/>
            <person name="Ma J."/>
        </authorList>
    </citation>
    <scope>NUCLEOTIDE SEQUENCE [LARGE SCALE GENOMIC DNA]</scope>
    <source>
        <strain evidence="11">JCM 17917</strain>
    </source>
</reference>
<keyword evidence="2 6" id="KW-0349">Heme</keyword>
<keyword evidence="8" id="KW-0732">Signal</keyword>
<protein>
    <recommendedName>
        <fullName evidence="9">Cytochrome c domain-containing protein</fullName>
    </recommendedName>
</protein>
<keyword evidence="7" id="KW-1133">Transmembrane helix</keyword>
<keyword evidence="5 6" id="KW-0408">Iron</keyword>
<feature type="domain" description="Cytochrome c" evidence="9">
    <location>
        <begin position="305"/>
        <end position="384"/>
    </location>
</feature>
<sequence length="403" mass="44131">MKRLIKTFWLAALLSVHTLWQPAQAQDAVKGKAIFDTNCAVCHSVEEQIVGPALKDVHKRRDEKWLTGFIKNSTKMVNAGDKQAVEVFEKFGKVPMTSFEGTLSEGDIKDVIAFVKAESEAPAAPAPKEEVTKEGDPAKVTPATTPAFSLKDMPATTLVLLSLVAFLFLIVLAVLVVTFFQALPILSHLYDRPALRNTSMARIIALLRGDTTTLVGQHKDILMEDHSYDGIHEFDNDLPPWWKYMFYATIVFGVVYLLNYHVLGSGQLQDAEYQAELQQASLLNPKSSEGNANEITNFTVLTDGAQLEAGKAAYIQNCAACHGAEGQGTVGPNLTDEFWLHGGDVNAVYKTVKYGVTSKGMVAWQKKLSDDQILEVSSYILSLQGTKPANAKAPQGEKVEAKK</sequence>
<dbReference type="InterPro" id="IPR038414">
    <property type="entry name" value="CcoP_N_sf"/>
</dbReference>
<evidence type="ECO:0000256" key="8">
    <source>
        <dbReference type="SAM" id="SignalP"/>
    </source>
</evidence>
<feature type="transmembrane region" description="Helical" evidence="7">
    <location>
        <begin position="244"/>
        <end position="263"/>
    </location>
</feature>
<dbReference type="PROSITE" id="PS51007">
    <property type="entry name" value="CYTC"/>
    <property type="match status" value="2"/>
</dbReference>
<keyword evidence="7" id="KW-0472">Membrane</keyword>
<dbReference type="InterPro" id="IPR009056">
    <property type="entry name" value="Cyt_c-like_dom"/>
</dbReference>
<dbReference type="InterPro" id="IPR050597">
    <property type="entry name" value="Cytochrome_c_Oxidase_Subunit"/>
</dbReference>
<name>A0ABP8FG13_9BACT</name>
<evidence type="ECO:0000256" key="1">
    <source>
        <dbReference type="ARBA" id="ARBA00022448"/>
    </source>
</evidence>
<evidence type="ECO:0000256" key="5">
    <source>
        <dbReference type="ARBA" id="ARBA00023004"/>
    </source>
</evidence>
<evidence type="ECO:0000256" key="4">
    <source>
        <dbReference type="ARBA" id="ARBA00022982"/>
    </source>
</evidence>
<feature type="domain" description="Cytochrome c" evidence="9">
    <location>
        <begin position="26"/>
        <end position="119"/>
    </location>
</feature>
<evidence type="ECO:0000256" key="2">
    <source>
        <dbReference type="ARBA" id="ARBA00022617"/>
    </source>
</evidence>
<dbReference type="Pfam" id="PF14715">
    <property type="entry name" value="FixP_N"/>
    <property type="match status" value="1"/>
</dbReference>
<dbReference type="InterPro" id="IPR008168">
    <property type="entry name" value="Cyt_C_IC"/>
</dbReference>
<evidence type="ECO:0000256" key="3">
    <source>
        <dbReference type="ARBA" id="ARBA00022723"/>
    </source>
</evidence>
<dbReference type="InterPro" id="IPR032858">
    <property type="entry name" value="CcoP_N"/>
</dbReference>
<dbReference type="SUPFAM" id="SSF46626">
    <property type="entry name" value="Cytochrome c"/>
    <property type="match status" value="2"/>
</dbReference>
<proteinExistence type="predicted"/>
<dbReference type="PRINTS" id="PR00605">
    <property type="entry name" value="CYTCHROMECIC"/>
</dbReference>
<dbReference type="InterPro" id="IPR036909">
    <property type="entry name" value="Cyt_c-like_dom_sf"/>
</dbReference>
<dbReference type="Gene3D" id="1.10.760.10">
    <property type="entry name" value="Cytochrome c-like domain"/>
    <property type="match status" value="2"/>
</dbReference>
<comment type="caution">
    <text evidence="10">The sequence shown here is derived from an EMBL/GenBank/DDBJ whole genome shotgun (WGS) entry which is preliminary data.</text>
</comment>
<dbReference type="RefSeq" id="WP_345164287.1">
    <property type="nucleotide sequence ID" value="NZ_BAABGX010000002.1"/>
</dbReference>
<keyword evidence="1" id="KW-0813">Transport</keyword>
<accession>A0ABP8FG13</accession>
<keyword evidence="4" id="KW-0249">Electron transport</keyword>
<feature type="signal peptide" evidence="8">
    <location>
        <begin position="1"/>
        <end position="25"/>
    </location>
</feature>
<dbReference type="Gene3D" id="6.10.280.130">
    <property type="match status" value="1"/>
</dbReference>
<evidence type="ECO:0000256" key="6">
    <source>
        <dbReference type="PROSITE-ProRule" id="PRU00433"/>
    </source>
</evidence>
<dbReference type="Pfam" id="PF13442">
    <property type="entry name" value="Cytochrome_CBB3"/>
    <property type="match status" value="1"/>
</dbReference>
<gene>
    <name evidence="10" type="ORF">GCM10023183_15060</name>
</gene>
<feature type="transmembrane region" description="Helical" evidence="7">
    <location>
        <begin position="158"/>
        <end position="186"/>
    </location>
</feature>
<dbReference type="EMBL" id="BAABGX010000002">
    <property type="protein sequence ID" value="GAA4302939.1"/>
    <property type="molecule type" value="Genomic_DNA"/>
</dbReference>
<feature type="chain" id="PRO_5045554599" description="Cytochrome c domain-containing protein" evidence="8">
    <location>
        <begin position="26"/>
        <end position="403"/>
    </location>
</feature>
<keyword evidence="11" id="KW-1185">Reference proteome</keyword>
<dbReference type="PANTHER" id="PTHR33751">
    <property type="entry name" value="CBB3-TYPE CYTOCHROME C OXIDASE SUBUNIT FIXP"/>
    <property type="match status" value="1"/>
</dbReference>
<evidence type="ECO:0000313" key="11">
    <source>
        <dbReference type="Proteomes" id="UP001501844"/>
    </source>
</evidence>
<dbReference type="Pfam" id="PF00034">
    <property type="entry name" value="Cytochrom_C"/>
    <property type="match status" value="1"/>
</dbReference>
<keyword evidence="3 6" id="KW-0479">Metal-binding</keyword>
<evidence type="ECO:0000313" key="10">
    <source>
        <dbReference type="EMBL" id="GAA4302939.1"/>
    </source>
</evidence>